<dbReference type="Proteomes" id="UP001497453">
    <property type="component" value="Chromosome 7"/>
</dbReference>
<proteinExistence type="predicted"/>
<gene>
    <name evidence="3" type="ORF">GFSPODELE1_LOCUS8780</name>
</gene>
<evidence type="ECO:0000256" key="1">
    <source>
        <dbReference type="SAM" id="MobiDB-lite"/>
    </source>
</evidence>
<evidence type="ECO:0000313" key="4">
    <source>
        <dbReference type="Proteomes" id="UP001497453"/>
    </source>
</evidence>
<organism evidence="3 4">
    <name type="scientific">Somion occarium</name>
    <dbReference type="NCBI Taxonomy" id="3059160"/>
    <lineage>
        <taxon>Eukaryota</taxon>
        <taxon>Fungi</taxon>
        <taxon>Dikarya</taxon>
        <taxon>Basidiomycota</taxon>
        <taxon>Agaricomycotina</taxon>
        <taxon>Agaricomycetes</taxon>
        <taxon>Polyporales</taxon>
        <taxon>Cerrenaceae</taxon>
        <taxon>Somion</taxon>
    </lineage>
</organism>
<feature type="domain" description="DUF6532" evidence="2">
    <location>
        <begin position="1"/>
        <end position="43"/>
    </location>
</feature>
<dbReference type="Pfam" id="PF20149">
    <property type="entry name" value="DUF6532"/>
    <property type="match status" value="1"/>
</dbReference>
<dbReference type="InterPro" id="IPR045341">
    <property type="entry name" value="DUF6532"/>
</dbReference>
<keyword evidence="4" id="KW-1185">Reference proteome</keyword>
<dbReference type="EMBL" id="OZ037950">
    <property type="protein sequence ID" value="CAL1712333.1"/>
    <property type="molecule type" value="Genomic_DNA"/>
</dbReference>
<feature type="compositionally biased region" description="Acidic residues" evidence="1">
    <location>
        <begin position="83"/>
        <end position="101"/>
    </location>
</feature>
<feature type="region of interest" description="Disordered" evidence="1">
    <location>
        <begin position="83"/>
        <end position="138"/>
    </location>
</feature>
<evidence type="ECO:0000313" key="3">
    <source>
        <dbReference type="EMBL" id="CAL1712333.1"/>
    </source>
</evidence>
<reference evidence="4" key="1">
    <citation type="submission" date="2024-04" db="EMBL/GenBank/DDBJ databases">
        <authorList>
            <person name="Shaw F."/>
            <person name="Minotto A."/>
        </authorList>
    </citation>
    <scope>NUCLEOTIDE SEQUENCE [LARGE SCALE GENOMIC DNA]</scope>
</reference>
<feature type="compositionally biased region" description="Acidic residues" evidence="1">
    <location>
        <begin position="118"/>
        <end position="138"/>
    </location>
</feature>
<evidence type="ECO:0000259" key="2">
    <source>
        <dbReference type="Pfam" id="PF20149"/>
    </source>
</evidence>
<name>A0ABP1DZ93_9APHY</name>
<protein>
    <recommendedName>
        <fullName evidence="2">DUF6532 domain-containing protein</fullName>
    </recommendedName>
</protein>
<feature type="compositionally biased region" description="Basic and acidic residues" evidence="1">
    <location>
        <begin position="102"/>
        <end position="117"/>
    </location>
</feature>
<sequence>MVALVATTLEAAIKDWRSGSYVNTDFNAGRVIETYLTHIQNLLNIQEKNPSGYHFIMTTLYDLASSGQKFSALKASAEDMMEDLDLQGMPEDSEEASEEIEVEVRKKKEKEREVRGEEAEEEIFGGEIDYGSEEESEN</sequence>
<accession>A0ABP1DZ93</accession>